<evidence type="ECO:0000313" key="7">
    <source>
        <dbReference type="Proteomes" id="UP000431913"/>
    </source>
</evidence>
<dbReference type="Proteomes" id="UP000449193">
    <property type="component" value="Unassembled WGS sequence"/>
</dbReference>
<dbReference type="InterPro" id="IPR006175">
    <property type="entry name" value="YjgF/YER057c/UK114"/>
</dbReference>
<reference evidence="1" key="1">
    <citation type="submission" date="2015-02" db="EMBL/GenBank/DDBJ databases">
        <title>A novel member of the family Ruminococcaceae isolated from human feces.</title>
        <authorList>
            <person name="Shkoporov A.N."/>
            <person name="Chaplin A.V."/>
            <person name="Motuzova O.V."/>
            <person name="Kafarskaia L.I."/>
            <person name="Khokhlova E.V."/>
            <person name="Efimov B.A."/>
        </authorList>
    </citation>
    <scope>NUCLEOTIDE SEQUENCE [LARGE SCALE GENOMIC DNA]</scope>
    <source>
        <strain evidence="1">585-1</strain>
    </source>
</reference>
<evidence type="ECO:0000313" key="6">
    <source>
        <dbReference type="Proteomes" id="UP000053433"/>
    </source>
</evidence>
<dbReference type="CDD" id="cd06150">
    <property type="entry name" value="YjgF_YER057c_UK114_like_2"/>
    <property type="match status" value="1"/>
</dbReference>
<gene>
    <name evidence="2" type="ORF">ASJ35_13820</name>
    <name evidence="3" type="ORF">FYJ76_00260</name>
    <name evidence="4" type="ORF">GMD52_00990</name>
    <name evidence="1" type="ORF">TQ39_06650</name>
</gene>
<evidence type="ECO:0000313" key="5">
    <source>
        <dbReference type="Proteomes" id="UP000032483"/>
    </source>
</evidence>
<evidence type="ECO:0000313" key="3">
    <source>
        <dbReference type="EMBL" id="MST90375.1"/>
    </source>
</evidence>
<organism evidence="1 5">
    <name type="scientific">Ruthenibacterium lactatiformans</name>
    <dbReference type="NCBI Taxonomy" id="1550024"/>
    <lineage>
        <taxon>Bacteria</taxon>
        <taxon>Bacillati</taxon>
        <taxon>Bacillota</taxon>
        <taxon>Clostridia</taxon>
        <taxon>Eubacteriales</taxon>
        <taxon>Oscillospiraceae</taxon>
        <taxon>Ruthenibacterium</taxon>
    </lineage>
</organism>
<dbReference type="EMBL" id="LMUA01000022">
    <property type="protein sequence ID" value="KUE75388.1"/>
    <property type="molecule type" value="Genomic_DNA"/>
</dbReference>
<dbReference type="GeneID" id="42856292"/>
<dbReference type="InterPro" id="IPR035709">
    <property type="entry name" value="YoaB-like"/>
</dbReference>
<accession>A0A0W7TNH2</accession>
<reference evidence="4 8" key="3">
    <citation type="journal article" date="2019" name="Nat. Med.">
        <title>A library of human gut bacterial isolates paired with longitudinal multiomics data enables mechanistic microbiome research.</title>
        <authorList>
            <person name="Poyet M."/>
            <person name="Groussin M."/>
            <person name="Gibbons S.M."/>
            <person name="Avila-Pacheco J."/>
            <person name="Jiang X."/>
            <person name="Kearney S.M."/>
            <person name="Perrotta A.R."/>
            <person name="Berdy B."/>
            <person name="Zhao S."/>
            <person name="Lieberman T.D."/>
            <person name="Swanson P.K."/>
            <person name="Smith M."/>
            <person name="Roesemann S."/>
            <person name="Alexander J.E."/>
            <person name="Rich S.A."/>
            <person name="Livny J."/>
            <person name="Vlamakis H."/>
            <person name="Clish C."/>
            <person name="Bullock K."/>
            <person name="Deik A."/>
            <person name="Scott J."/>
            <person name="Pierce K.A."/>
            <person name="Xavier R.J."/>
            <person name="Alm E.J."/>
        </authorList>
    </citation>
    <scope>NUCLEOTIDE SEQUENCE [LARGE SCALE GENOMIC DNA]</scope>
    <source>
        <strain evidence="4 8">BIOML-A7</strain>
    </source>
</reference>
<keyword evidence="5" id="KW-1185">Reference proteome</keyword>
<dbReference type="Proteomes" id="UP000431913">
    <property type="component" value="Unassembled WGS sequence"/>
</dbReference>
<dbReference type="Pfam" id="PF01042">
    <property type="entry name" value="Ribonuc_L-PSP"/>
    <property type="match status" value="1"/>
</dbReference>
<dbReference type="EMBL" id="JXXK01000007">
    <property type="protein sequence ID" value="KJF40322.1"/>
    <property type="molecule type" value="Genomic_DNA"/>
</dbReference>
<reference evidence="3 7" key="4">
    <citation type="submission" date="2019-08" db="EMBL/GenBank/DDBJ databases">
        <title>In-depth cultivation of the pig gut microbiome towards novel bacterial diversity and tailored functional studies.</title>
        <authorList>
            <person name="Wylensek D."/>
            <person name="Hitch T.C.A."/>
            <person name="Clavel T."/>
        </authorList>
    </citation>
    <scope>NUCLEOTIDE SEQUENCE [LARGE SCALE GENOMIC DNA]</scope>
    <source>
        <strain evidence="3 7">WCA3-601-WT-6J</strain>
    </source>
</reference>
<reference evidence="2 6" key="2">
    <citation type="submission" date="2015-10" db="EMBL/GenBank/DDBJ databases">
        <title>A novel member of the family Ruminococcaceae isolated from human faeces.</title>
        <authorList>
            <person name="Shkoporov A.N."/>
            <person name="Chaplin A.V."/>
            <person name="Motuzova O.V."/>
            <person name="Kafarskaia L.I."/>
            <person name="Efimov B.A."/>
        </authorList>
    </citation>
    <scope>NUCLEOTIDE SEQUENCE [LARGE SCALE GENOMIC DNA]</scope>
    <source>
        <strain evidence="2 6">668</strain>
    </source>
</reference>
<evidence type="ECO:0000313" key="8">
    <source>
        <dbReference type="Proteomes" id="UP000449193"/>
    </source>
</evidence>
<dbReference type="AlphaFoldDB" id="A0A0D8J094"/>
<evidence type="ECO:0000313" key="1">
    <source>
        <dbReference type="EMBL" id="KJF40322.1"/>
    </source>
</evidence>
<dbReference type="Proteomes" id="UP000053433">
    <property type="component" value="Unassembled WGS sequence"/>
</dbReference>
<evidence type="ECO:0000313" key="2">
    <source>
        <dbReference type="EMBL" id="KUE75388.1"/>
    </source>
</evidence>
<dbReference type="PANTHER" id="PTHR47328">
    <property type="match status" value="1"/>
</dbReference>
<dbReference type="InterPro" id="IPR035959">
    <property type="entry name" value="RutC-like_sf"/>
</dbReference>
<dbReference type="SUPFAM" id="SSF55298">
    <property type="entry name" value="YjgF-like"/>
    <property type="match status" value="1"/>
</dbReference>
<dbReference type="EMBL" id="VUNJ01000001">
    <property type="protein sequence ID" value="MST90375.1"/>
    <property type="molecule type" value="Genomic_DNA"/>
</dbReference>
<name>A0A0D8J094_9FIRM</name>
<accession>A0A0D8J094</accession>
<proteinExistence type="predicted"/>
<dbReference type="Proteomes" id="UP000032483">
    <property type="component" value="Unassembled WGS sequence"/>
</dbReference>
<comment type="caution">
    <text evidence="1">The sequence shown here is derived from an EMBL/GenBank/DDBJ whole genome shotgun (WGS) entry which is preliminary data.</text>
</comment>
<dbReference type="PANTHER" id="PTHR47328:SF1">
    <property type="entry name" value="RUTC FAMILY PROTEIN YOAB"/>
    <property type="match status" value="1"/>
</dbReference>
<sequence>MEIKRNGANGRRAQSVSYNGILYTSGITTTDLDADITGQTQDVIHIIDNILARNGIDKTRVLTAAITLADMADYGAFNAVWDAWVVDGYEPARSVTGGQLAVPEYKIKISVTAAL</sequence>
<dbReference type="EMBL" id="WMZR01000001">
    <property type="protein sequence ID" value="MTS50118.1"/>
    <property type="molecule type" value="Genomic_DNA"/>
</dbReference>
<dbReference type="Gene3D" id="3.30.1330.40">
    <property type="entry name" value="RutC-like"/>
    <property type="match status" value="1"/>
</dbReference>
<protein>
    <submittedName>
        <fullName evidence="3">RidA family protein</fullName>
    </submittedName>
</protein>
<evidence type="ECO:0000313" key="4">
    <source>
        <dbReference type="EMBL" id="MTS50118.1"/>
    </source>
</evidence>
<dbReference type="RefSeq" id="WP_009324769.1">
    <property type="nucleotide sequence ID" value="NZ_CAOJUJ010000008.1"/>
</dbReference>